<dbReference type="PRINTS" id="PR00469">
    <property type="entry name" value="PNDRDTASEII"/>
</dbReference>
<keyword evidence="2" id="KW-0560">Oxidoreductase</keyword>
<dbReference type="InterPro" id="IPR023753">
    <property type="entry name" value="FAD/NAD-binding_dom"/>
</dbReference>
<comment type="catalytic activity">
    <reaction evidence="3">
        <text>[thioredoxin]-dithiol + NADP(+) = [thioredoxin]-disulfide + NADPH + H(+)</text>
        <dbReference type="Rhea" id="RHEA:20345"/>
        <dbReference type="Rhea" id="RHEA-COMP:10698"/>
        <dbReference type="Rhea" id="RHEA-COMP:10700"/>
        <dbReference type="ChEBI" id="CHEBI:15378"/>
        <dbReference type="ChEBI" id="CHEBI:29950"/>
        <dbReference type="ChEBI" id="CHEBI:50058"/>
        <dbReference type="ChEBI" id="CHEBI:57783"/>
        <dbReference type="ChEBI" id="CHEBI:58349"/>
        <dbReference type="EC" id="1.8.1.9"/>
    </reaction>
</comment>
<protein>
    <submittedName>
        <fullName evidence="5">NAD(P)/FAD-dependent oxidoreductase</fullName>
    </submittedName>
</protein>
<gene>
    <name evidence="5" type="ORF">AB0C36_38700</name>
</gene>
<comment type="caution">
    <text evidence="5">The sequence shown here is derived from an EMBL/GenBank/DDBJ whole genome shotgun (WGS) entry which is preliminary data.</text>
</comment>
<dbReference type="Proteomes" id="UP001551482">
    <property type="component" value="Unassembled WGS sequence"/>
</dbReference>
<evidence type="ECO:0000313" key="5">
    <source>
        <dbReference type="EMBL" id="MEU8139416.1"/>
    </source>
</evidence>
<dbReference type="SUPFAM" id="SSF51905">
    <property type="entry name" value="FAD/NAD(P)-binding domain"/>
    <property type="match status" value="1"/>
</dbReference>
<dbReference type="InterPro" id="IPR050097">
    <property type="entry name" value="Ferredoxin-NADP_redctase_2"/>
</dbReference>
<dbReference type="EMBL" id="JBEZFP010000173">
    <property type="protein sequence ID" value="MEU8139416.1"/>
    <property type="molecule type" value="Genomic_DNA"/>
</dbReference>
<proteinExistence type="predicted"/>
<evidence type="ECO:0000256" key="2">
    <source>
        <dbReference type="ARBA" id="ARBA00023002"/>
    </source>
</evidence>
<dbReference type="InterPro" id="IPR036188">
    <property type="entry name" value="FAD/NAD-bd_sf"/>
</dbReference>
<evidence type="ECO:0000256" key="3">
    <source>
        <dbReference type="ARBA" id="ARBA00048132"/>
    </source>
</evidence>
<reference evidence="5 6" key="1">
    <citation type="submission" date="2024-06" db="EMBL/GenBank/DDBJ databases">
        <title>The Natural Products Discovery Center: Release of the First 8490 Sequenced Strains for Exploring Actinobacteria Biosynthetic Diversity.</title>
        <authorList>
            <person name="Kalkreuter E."/>
            <person name="Kautsar S.A."/>
            <person name="Yang D."/>
            <person name="Bader C.D."/>
            <person name="Teijaro C.N."/>
            <person name="Fluegel L."/>
            <person name="Davis C.M."/>
            <person name="Simpson J.R."/>
            <person name="Lauterbach L."/>
            <person name="Steele A.D."/>
            <person name="Gui C."/>
            <person name="Meng S."/>
            <person name="Li G."/>
            <person name="Viehrig K."/>
            <person name="Ye F."/>
            <person name="Su P."/>
            <person name="Kiefer A.F."/>
            <person name="Nichols A."/>
            <person name="Cepeda A.J."/>
            <person name="Yan W."/>
            <person name="Fan B."/>
            <person name="Jiang Y."/>
            <person name="Adhikari A."/>
            <person name="Zheng C.-J."/>
            <person name="Schuster L."/>
            <person name="Cowan T.M."/>
            <person name="Smanski M.J."/>
            <person name="Chevrette M.G."/>
            <person name="De Carvalho L.P.S."/>
            <person name="Shen B."/>
        </authorList>
    </citation>
    <scope>NUCLEOTIDE SEQUENCE [LARGE SCALE GENOMIC DNA]</scope>
    <source>
        <strain evidence="5 6">NPDC048946</strain>
    </source>
</reference>
<keyword evidence="1" id="KW-0285">Flavoprotein</keyword>
<name>A0ABV3DUN6_9ACTN</name>
<dbReference type="PANTHER" id="PTHR48105">
    <property type="entry name" value="THIOREDOXIN REDUCTASE 1-RELATED-RELATED"/>
    <property type="match status" value="1"/>
</dbReference>
<organism evidence="5 6">
    <name type="scientific">Streptodolium elevatio</name>
    <dbReference type="NCBI Taxonomy" id="3157996"/>
    <lineage>
        <taxon>Bacteria</taxon>
        <taxon>Bacillati</taxon>
        <taxon>Actinomycetota</taxon>
        <taxon>Actinomycetes</taxon>
        <taxon>Kitasatosporales</taxon>
        <taxon>Streptomycetaceae</taxon>
        <taxon>Streptodolium</taxon>
    </lineage>
</organism>
<keyword evidence="6" id="KW-1185">Reference proteome</keyword>
<evidence type="ECO:0000313" key="6">
    <source>
        <dbReference type="Proteomes" id="UP001551482"/>
    </source>
</evidence>
<dbReference type="Pfam" id="PF07992">
    <property type="entry name" value="Pyr_redox_2"/>
    <property type="match status" value="1"/>
</dbReference>
<dbReference type="PRINTS" id="PR00368">
    <property type="entry name" value="FADPNR"/>
</dbReference>
<evidence type="ECO:0000259" key="4">
    <source>
        <dbReference type="Pfam" id="PF07992"/>
    </source>
</evidence>
<accession>A0ABV3DUN6</accession>
<dbReference type="Gene3D" id="3.50.50.60">
    <property type="entry name" value="FAD/NAD(P)-binding domain"/>
    <property type="match status" value="2"/>
</dbReference>
<sequence>MVQTRGAVEAGGVVQAGPAVQALRAGGAQGADEAGRYDVVIVGAGAGGLNAALVLGRARRRVAVVDAGEPRNAPAAHMQGFLSRDGMAPAELLAVGRAEVAGYGVHLIDARVDGIEAVDDADAAGRARPGAGSAVAAGFHVTLSGGPVLWARRIVVATGLRDVLPDIPGLRERWGRDVLHCPYCHGYEVRDRPLGVLGTHPGSVDHALLLRQWSQDVVLFWHTAELRPEQAERLAARGVRVVEGAVKRVVVDTAADALSGVELADGRVVAREAVFVLPQMVPHDTLLAALGCAADENGWVVADQAGRTSVPGVLAIGNVRDPRAQVVTAAGMGAAAAFALNIELVEEDVAHAVASRRTAAYLPPFSPAPVH</sequence>
<dbReference type="RefSeq" id="WP_358363499.1">
    <property type="nucleotide sequence ID" value="NZ_JBEZFP010000173.1"/>
</dbReference>
<feature type="domain" description="FAD/NAD(P)-binding" evidence="4">
    <location>
        <begin position="37"/>
        <end position="331"/>
    </location>
</feature>
<evidence type="ECO:0000256" key="1">
    <source>
        <dbReference type="ARBA" id="ARBA00022630"/>
    </source>
</evidence>